<reference evidence="2 3" key="1">
    <citation type="submission" date="2015-09" db="EMBL/GenBank/DDBJ databases">
        <title>Identification and resolution of microdiversity through metagenomic sequencing of parallel consortia.</title>
        <authorList>
            <person name="Nelson W.C."/>
            <person name="Romine M.F."/>
            <person name="Lindemann S.R."/>
        </authorList>
    </citation>
    <scope>NUCLEOTIDE SEQUENCE [LARGE SCALE GENOMIC DNA]</scope>
    <source>
        <strain evidence="2">Ana</strain>
    </source>
</reference>
<dbReference type="EMBL" id="LJZR01000014">
    <property type="protein sequence ID" value="KPQ35136.1"/>
    <property type="molecule type" value="Genomic_DNA"/>
</dbReference>
<organism evidence="2 3">
    <name type="scientific">Phormidesmis priestleyi Ana</name>
    <dbReference type="NCBI Taxonomy" id="1666911"/>
    <lineage>
        <taxon>Bacteria</taxon>
        <taxon>Bacillati</taxon>
        <taxon>Cyanobacteriota</taxon>
        <taxon>Cyanophyceae</taxon>
        <taxon>Leptolyngbyales</taxon>
        <taxon>Leptolyngbyaceae</taxon>
        <taxon>Phormidesmis</taxon>
    </lineage>
</organism>
<feature type="domain" description="DUF4332" evidence="1">
    <location>
        <begin position="31"/>
        <end position="151"/>
    </location>
</feature>
<dbReference type="Pfam" id="PF14229">
    <property type="entry name" value="DUF4332"/>
    <property type="match status" value="1"/>
</dbReference>
<gene>
    <name evidence="2" type="ORF">HLUCCA11_12005</name>
</gene>
<accession>A0A0P8C1S5</accession>
<dbReference type="Proteomes" id="UP000050465">
    <property type="component" value="Unassembled WGS sequence"/>
</dbReference>
<proteinExistence type="predicted"/>
<evidence type="ECO:0000313" key="3">
    <source>
        <dbReference type="Proteomes" id="UP000050465"/>
    </source>
</evidence>
<sequence>MYVSLSTKLDIVKLPKAYLVKSANHSVAQLPGLSQSQIEQLKAIGIVTTFDLLRQGNSVVQRQQLSKKLSTNIKHIHKWAALANLSRIPSVGCQYCGLLLHAGVSTPQQLATMSVQQLHPQLLRLQVQLFNRVDRAPDTAQVAAWIQQAQQILA</sequence>
<dbReference type="InterPro" id="IPR025567">
    <property type="entry name" value="DUF4332"/>
</dbReference>
<comment type="caution">
    <text evidence="2">The sequence shown here is derived from an EMBL/GenBank/DDBJ whole genome shotgun (WGS) entry which is preliminary data.</text>
</comment>
<evidence type="ECO:0000313" key="2">
    <source>
        <dbReference type="EMBL" id="KPQ35136.1"/>
    </source>
</evidence>
<protein>
    <recommendedName>
        <fullName evidence="1">DUF4332 domain-containing protein</fullName>
    </recommendedName>
</protein>
<dbReference type="AlphaFoldDB" id="A0A0P8C1S5"/>
<name>A0A0P8C1S5_9CYAN</name>
<evidence type="ECO:0000259" key="1">
    <source>
        <dbReference type="Pfam" id="PF14229"/>
    </source>
</evidence>
<dbReference type="PATRIC" id="fig|1666911.3.peg.4472"/>
<dbReference type="STRING" id="1666911.HLUCCA11_12005"/>